<dbReference type="PROSITE" id="PS51318">
    <property type="entry name" value="TAT"/>
    <property type="match status" value="1"/>
</dbReference>
<evidence type="ECO:0000313" key="3">
    <source>
        <dbReference type="EMBL" id="MFL9842729.1"/>
    </source>
</evidence>
<accession>A0ABW8YR16</accession>
<dbReference type="InterPro" id="IPR050300">
    <property type="entry name" value="GDXG_lipolytic_enzyme"/>
</dbReference>
<reference evidence="3 4" key="1">
    <citation type="submission" date="2024-06" db="EMBL/GenBank/DDBJ databases">
        <authorList>
            <person name="Kaempfer P."/>
            <person name="Viver T."/>
        </authorList>
    </citation>
    <scope>NUCLEOTIDE SEQUENCE [LARGE SCALE GENOMIC DNA]</scope>
    <source>
        <strain evidence="3 4">ST-64</strain>
    </source>
</reference>
<dbReference type="InterPro" id="IPR006311">
    <property type="entry name" value="TAT_signal"/>
</dbReference>
<dbReference type="EMBL" id="JBELQC010000003">
    <property type="protein sequence ID" value="MFL9842729.1"/>
    <property type="molecule type" value="Genomic_DNA"/>
</dbReference>
<feature type="domain" description="BD-FAE-like" evidence="2">
    <location>
        <begin position="117"/>
        <end position="303"/>
    </location>
</feature>
<dbReference type="InterPro" id="IPR049492">
    <property type="entry name" value="BD-FAE-like_dom"/>
</dbReference>
<gene>
    <name evidence="3" type="ORF">ABS767_17290</name>
</gene>
<dbReference type="PANTHER" id="PTHR48081">
    <property type="entry name" value="AB HYDROLASE SUPERFAMILY PROTEIN C4A8.06C"/>
    <property type="match status" value="1"/>
</dbReference>
<proteinExistence type="predicted"/>
<name>A0ABW8YR16_9SPHN</name>
<dbReference type="Gene3D" id="3.40.50.1820">
    <property type="entry name" value="alpha/beta hydrolase"/>
    <property type="match status" value="1"/>
</dbReference>
<dbReference type="GO" id="GO:0016787">
    <property type="term" value="F:hydrolase activity"/>
    <property type="evidence" value="ECO:0007669"/>
    <property type="project" value="UniProtKB-KW"/>
</dbReference>
<protein>
    <submittedName>
        <fullName evidence="3">Alpha/beta hydrolase</fullName>
    </submittedName>
</protein>
<evidence type="ECO:0000259" key="2">
    <source>
        <dbReference type="Pfam" id="PF20434"/>
    </source>
</evidence>
<comment type="caution">
    <text evidence="3">The sequence shown here is derived from an EMBL/GenBank/DDBJ whole genome shotgun (WGS) entry which is preliminary data.</text>
</comment>
<dbReference type="PANTHER" id="PTHR48081:SF6">
    <property type="entry name" value="PEPTIDASE S9 PROLYL OLIGOPEPTIDASE CATALYTIC DOMAIN-CONTAINING PROTEIN"/>
    <property type="match status" value="1"/>
</dbReference>
<evidence type="ECO:0000313" key="4">
    <source>
        <dbReference type="Proteomes" id="UP001629244"/>
    </source>
</evidence>
<dbReference type="InterPro" id="IPR029058">
    <property type="entry name" value="AB_hydrolase_fold"/>
</dbReference>
<evidence type="ECO:0000256" key="1">
    <source>
        <dbReference type="ARBA" id="ARBA00022801"/>
    </source>
</evidence>
<dbReference type="Proteomes" id="UP001629244">
    <property type="component" value="Unassembled WGS sequence"/>
</dbReference>
<keyword evidence="4" id="KW-1185">Reference proteome</keyword>
<sequence length="352" mass="37786">MRLPYESNAPDAKSDPVGYQRDMNMTIGRRGFIGGTAALGLTGQAAAQSRPKVFTPAPPWPPRETLMLWPSLPPGTPPGIAPSREPVPLPLGTPQRWEKGIRYPYLGVFRPQRADGRAVLVMPGGGYAFVSLINEGVNVARVLNPLGITVFVLAYRLPGERWFNRTDVPLQDAQRAMRLIRANAAHYRIDPAKLGILGFSAGGHLGGTLTVGHADPVYKARDTADSLSARPHFSGLIYPVTQFSSAGANSRSGPNLFGGPPPAGAASARFDVLTRASPAMPPLFLCHAMDDGTVPASQSIALLETARRHKVPVEAHFLEHGGHGFGALSLPPTNPGHKWLEWFATWTATHTK</sequence>
<dbReference type="SUPFAM" id="SSF53474">
    <property type="entry name" value="alpha/beta-Hydrolases"/>
    <property type="match status" value="1"/>
</dbReference>
<keyword evidence="1 3" id="KW-0378">Hydrolase</keyword>
<dbReference type="Pfam" id="PF20434">
    <property type="entry name" value="BD-FAE"/>
    <property type="match status" value="1"/>
</dbReference>
<organism evidence="3 4">
    <name type="scientific">Sphingomonas plantiphila</name>
    <dbReference type="NCBI Taxonomy" id="3163295"/>
    <lineage>
        <taxon>Bacteria</taxon>
        <taxon>Pseudomonadati</taxon>
        <taxon>Pseudomonadota</taxon>
        <taxon>Alphaproteobacteria</taxon>
        <taxon>Sphingomonadales</taxon>
        <taxon>Sphingomonadaceae</taxon>
        <taxon>Sphingomonas</taxon>
    </lineage>
</organism>